<evidence type="ECO:0000256" key="2">
    <source>
        <dbReference type="ARBA" id="ARBA00022679"/>
    </source>
</evidence>
<dbReference type="SUPFAM" id="SSF48208">
    <property type="entry name" value="Six-hairpin glycosidases"/>
    <property type="match status" value="1"/>
</dbReference>
<dbReference type="SUPFAM" id="SSF74650">
    <property type="entry name" value="Galactose mutarotase-like"/>
    <property type="match status" value="1"/>
</dbReference>
<keyword evidence="2 5" id="KW-0808">Transferase</keyword>
<proteinExistence type="predicted"/>
<evidence type="ECO:0000313" key="6">
    <source>
        <dbReference type="Proteomes" id="UP000665020"/>
    </source>
</evidence>
<dbReference type="Gene3D" id="1.50.10.10">
    <property type="match status" value="1"/>
</dbReference>
<accession>A0A8A7K871</accession>
<name>A0A8A7K871_9FIRM</name>
<dbReference type="RefSeq" id="WP_230869547.1">
    <property type="nucleotide sequence ID" value="NZ_CP046640.1"/>
</dbReference>
<dbReference type="Gene3D" id="1.20.890.20">
    <property type="entry name" value="mpn423 like domain"/>
    <property type="match status" value="1"/>
</dbReference>
<evidence type="ECO:0000259" key="3">
    <source>
        <dbReference type="Pfam" id="PF06165"/>
    </source>
</evidence>
<gene>
    <name evidence="5" type="ORF">GM661_08070</name>
</gene>
<dbReference type="KEGG" id="ifn:GM661_08070"/>
<dbReference type="InterPro" id="IPR052047">
    <property type="entry name" value="GH94_Enzymes"/>
</dbReference>
<dbReference type="PANTHER" id="PTHR37469:SF2">
    <property type="entry name" value="CELLOBIONIC ACID PHOSPHORYLASE"/>
    <property type="match status" value="1"/>
</dbReference>
<dbReference type="GO" id="GO:0005975">
    <property type="term" value="P:carbohydrate metabolic process"/>
    <property type="evidence" value="ECO:0007669"/>
    <property type="project" value="InterPro"/>
</dbReference>
<dbReference type="GO" id="GO:0030246">
    <property type="term" value="F:carbohydrate binding"/>
    <property type="evidence" value="ECO:0007669"/>
    <property type="project" value="InterPro"/>
</dbReference>
<dbReference type="Gene3D" id="2.60.420.10">
    <property type="entry name" value="Maltose phosphorylase, domain 3"/>
    <property type="match status" value="1"/>
</dbReference>
<dbReference type="Proteomes" id="UP000665020">
    <property type="component" value="Chromosome"/>
</dbReference>
<dbReference type="Gene3D" id="2.70.98.40">
    <property type="entry name" value="Glycoside hydrolase, family 65, N-terminal domain"/>
    <property type="match status" value="1"/>
</dbReference>
<dbReference type="EMBL" id="CP046640">
    <property type="protein sequence ID" value="QTL97936.1"/>
    <property type="molecule type" value="Genomic_DNA"/>
</dbReference>
<feature type="domain" description="Glycosyl hydrolase 94 catalytic" evidence="4">
    <location>
        <begin position="294"/>
        <end position="710"/>
    </location>
</feature>
<dbReference type="Pfam" id="PF06165">
    <property type="entry name" value="GH94_b-supersand"/>
    <property type="match status" value="1"/>
</dbReference>
<keyword evidence="1" id="KW-0328">Glycosyltransferase</keyword>
<dbReference type="InterPro" id="IPR033432">
    <property type="entry name" value="GH94_catalytic"/>
</dbReference>
<dbReference type="InterPro" id="IPR011013">
    <property type="entry name" value="Gal_mutarotase_sf_dom"/>
</dbReference>
<evidence type="ECO:0000256" key="1">
    <source>
        <dbReference type="ARBA" id="ARBA00022676"/>
    </source>
</evidence>
<protein>
    <submittedName>
        <fullName evidence="5">Glycosyl transferase</fullName>
    </submittedName>
</protein>
<reference evidence="5" key="1">
    <citation type="submission" date="2019-12" db="EMBL/GenBank/DDBJ databases">
        <authorList>
            <person name="zhang j."/>
            <person name="sun C.M."/>
        </authorList>
    </citation>
    <scope>NUCLEOTIDE SEQUENCE</scope>
    <source>
        <strain evidence="5">NS-1</strain>
    </source>
</reference>
<organism evidence="5 6">
    <name type="scientific">Iocasia fonsfrigidae</name>
    <dbReference type="NCBI Taxonomy" id="2682810"/>
    <lineage>
        <taxon>Bacteria</taxon>
        <taxon>Bacillati</taxon>
        <taxon>Bacillota</taxon>
        <taxon>Clostridia</taxon>
        <taxon>Halanaerobiales</taxon>
        <taxon>Halanaerobiaceae</taxon>
        <taxon>Iocasia</taxon>
    </lineage>
</organism>
<dbReference type="InterPro" id="IPR037018">
    <property type="entry name" value="GH65_N"/>
</dbReference>
<dbReference type="Pfam" id="PF17167">
    <property type="entry name" value="Glyco_hydro_94"/>
    <property type="match status" value="1"/>
</dbReference>
<dbReference type="PANTHER" id="PTHR37469">
    <property type="entry name" value="CELLOBIONIC ACID PHOSPHORYLASE-RELATED"/>
    <property type="match status" value="1"/>
</dbReference>
<dbReference type="InterPro" id="IPR008928">
    <property type="entry name" value="6-hairpin_glycosidase_sf"/>
</dbReference>
<dbReference type="GO" id="GO:0016757">
    <property type="term" value="F:glycosyltransferase activity"/>
    <property type="evidence" value="ECO:0007669"/>
    <property type="project" value="UniProtKB-KW"/>
</dbReference>
<sequence length="784" mass="90813">MGYGFFDQDKKEYIITNPYTPTPWINYLGGGDYGGIISHTAGGYSFDGDPRYKRVLRYRYNAIPEDQPGRYIYIRDNKSENYWSASWQPVKRDYDYYKCRHGLGYTAIEQKVDDIKTSITYFVPGNHSMEIWWLRVKNDSAQQRDLGLFTYAEFSFFDAVKDQQNLDWTQQIQQGDFEDNIIYWNAFMKYWDYIFMTSSMPVSSFETSREAFIGSYRDLSNPVVVERGYCDNNEARRANGAGVLNNNITLEAGEEKEIIYLLGTTPDKDISKKEIGNFLKVDRVKSEFFNLKKYWDKYLNKCQVETPDDEMNLMLNTWNPYQCKTTFNWSRFVSLYQLGINRGMGFRDSAQDILGVVHSIPDESKELIIKLLKCQHSKGNAYHLFYPLTGEGSIGEAGEDGSVDWYSDDHLWVILSVTAYIKETGDLAFLEELVPYVDSKKKASVLRHLCQALEFTESHKGKHNLPLAGFADWNDTINLDHGNGTAESVWTGMLYSYVLKEMIDLLQYIKQEELADKYNDYYRKQIGDINKWAWDGSWYLRAFDDNGQVVGSSKCESGKIFLNPQSWSIMAGIIAKENRKKLLESVKKYLNTEYGVVLLYPAYHEYDKSKGGITTYPPGAKENGGIFLHTNPWVMIAEAIEGNGEQAYQYYRQVLPPCRNEIADIYEVEPYVYCQNILGKEHPQFGLGRNSWLTGTAAWMYRAAVYYILGIRPDYDGLIVDPVLPSEWNGFKVRRVIRNKILKIECIRKGEKSIEINGEKISDTNKIKYSRLNKKENNIRVYFN</sequence>
<feature type="domain" description="Glycosyl hydrolase 94 supersandwich" evidence="3">
    <location>
        <begin position="11"/>
        <end position="272"/>
    </location>
</feature>
<dbReference type="InterPro" id="IPR010383">
    <property type="entry name" value="Glyco_hydrolase_94_b-supersand"/>
</dbReference>
<dbReference type="AlphaFoldDB" id="A0A8A7K871"/>
<dbReference type="SMART" id="SM01068">
    <property type="entry name" value="CBM_X"/>
    <property type="match status" value="1"/>
</dbReference>
<evidence type="ECO:0000313" key="5">
    <source>
        <dbReference type="EMBL" id="QTL97936.1"/>
    </source>
</evidence>
<dbReference type="InterPro" id="IPR012341">
    <property type="entry name" value="6hp_glycosidase-like_sf"/>
</dbReference>
<evidence type="ECO:0000259" key="4">
    <source>
        <dbReference type="Pfam" id="PF17167"/>
    </source>
</evidence>
<keyword evidence="6" id="KW-1185">Reference proteome</keyword>